<evidence type="ECO:0000313" key="1">
    <source>
        <dbReference type="EMBL" id="MCC2130222.1"/>
    </source>
</evidence>
<gene>
    <name evidence="1" type="ORF">LKD37_11995</name>
</gene>
<accession>A0AAE3DEM9</accession>
<dbReference type="AlphaFoldDB" id="A0AAE3DEM9"/>
<dbReference type="Proteomes" id="UP001199319">
    <property type="component" value="Unassembled WGS sequence"/>
</dbReference>
<protein>
    <submittedName>
        <fullName evidence="1">Uncharacterized protein</fullName>
    </submittedName>
</protein>
<reference evidence="1" key="1">
    <citation type="submission" date="2021-10" db="EMBL/GenBank/DDBJ databases">
        <title>Anaerobic single-cell dispensing facilitates the cultivation of human gut bacteria.</title>
        <authorList>
            <person name="Afrizal A."/>
        </authorList>
    </citation>
    <scope>NUCLEOTIDE SEQUENCE</scope>
    <source>
        <strain evidence="1">CLA-AA-H272</strain>
    </source>
</reference>
<sequence>MAMAPFCEFLALVILDGDFDLPQHLSVDPAHRRAQLGGGFRGVEIEDAQEILMLEAVVRFKPAAGHERVGDADGGGALEGRSYVELIISVKKGIVNDGEVIGCSSQCDSTRLSECFAF</sequence>
<comment type="caution">
    <text evidence="1">The sequence shown here is derived from an EMBL/GenBank/DDBJ whole genome shotgun (WGS) entry which is preliminary data.</text>
</comment>
<dbReference type="EMBL" id="JAJEPW010000040">
    <property type="protein sequence ID" value="MCC2130222.1"/>
    <property type="molecule type" value="Genomic_DNA"/>
</dbReference>
<dbReference type="RefSeq" id="WP_349048680.1">
    <property type="nucleotide sequence ID" value="NZ_JBBNJF010000166.1"/>
</dbReference>
<organism evidence="1 2">
    <name type="scientific">Brotocaccenecus cirricatena</name>
    <dbReference type="NCBI Taxonomy" id="3064195"/>
    <lineage>
        <taxon>Bacteria</taxon>
        <taxon>Bacillati</taxon>
        <taxon>Bacillota</taxon>
        <taxon>Clostridia</taxon>
        <taxon>Eubacteriales</taxon>
        <taxon>Oscillospiraceae</taxon>
        <taxon>Brotocaccenecus</taxon>
    </lineage>
</organism>
<keyword evidence="2" id="KW-1185">Reference proteome</keyword>
<proteinExistence type="predicted"/>
<name>A0AAE3DEM9_9FIRM</name>
<evidence type="ECO:0000313" key="2">
    <source>
        <dbReference type="Proteomes" id="UP001199319"/>
    </source>
</evidence>